<dbReference type="AlphaFoldDB" id="A0A077M804"/>
<dbReference type="EMBL" id="CAJB01000413">
    <property type="protein sequence ID" value="CCH80199.1"/>
    <property type="molecule type" value="Genomic_DNA"/>
</dbReference>
<dbReference type="Proteomes" id="UP000035721">
    <property type="component" value="Unassembled WGS sequence"/>
</dbReference>
<name>A0A077M804_9MICO</name>
<evidence type="ECO:0000313" key="2">
    <source>
        <dbReference type="Proteomes" id="UP000035721"/>
    </source>
</evidence>
<protein>
    <submittedName>
        <fullName evidence="1">Uncharacterized protein</fullName>
    </submittedName>
</protein>
<organism evidence="1 2">
    <name type="scientific">Nostocoides japonicum T1-X7</name>
    <dbReference type="NCBI Taxonomy" id="1194083"/>
    <lineage>
        <taxon>Bacteria</taxon>
        <taxon>Bacillati</taxon>
        <taxon>Actinomycetota</taxon>
        <taxon>Actinomycetes</taxon>
        <taxon>Micrococcales</taxon>
        <taxon>Intrasporangiaceae</taxon>
        <taxon>Nostocoides</taxon>
    </lineage>
</organism>
<accession>A0A077M804</accession>
<gene>
    <name evidence="1" type="ORF">BN12_790028</name>
</gene>
<reference evidence="1 2" key="1">
    <citation type="journal article" date="2013" name="ISME J.">
        <title>A metabolic model for members of the genus Tetrasphaera involved in enhanced biological phosphorus removal.</title>
        <authorList>
            <person name="Kristiansen R."/>
            <person name="Nguyen H.T.T."/>
            <person name="Saunders A.M."/>
            <person name="Nielsen J.L."/>
            <person name="Wimmer R."/>
            <person name="Le V.Q."/>
            <person name="McIlroy S.J."/>
            <person name="Petrovski S."/>
            <person name="Seviour R.J."/>
            <person name="Calteau A."/>
            <person name="Nielsen K.L."/>
            <person name="Nielsen P.H."/>
        </authorList>
    </citation>
    <scope>NUCLEOTIDE SEQUENCE [LARGE SCALE GENOMIC DNA]</scope>
    <source>
        <strain evidence="1 2">T1-X7</strain>
    </source>
</reference>
<evidence type="ECO:0000313" key="1">
    <source>
        <dbReference type="EMBL" id="CCH80199.1"/>
    </source>
</evidence>
<comment type="caution">
    <text evidence="1">The sequence shown here is derived from an EMBL/GenBank/DDBJ whole genome shotgun (WGS) entry which is preliminary data.</text>
</comment>
<proteinExistence type="predicted"/>
<dbReference type="STRING" id="1194083.BN12_790028"/>
<sequence length="104" mass="11697">MGDSLSLGQILAKRKSQWGLLGSGSRLGADPPWCRCDWRVVRRTWGPWLRVGFDQAALLEPRTHVLNQGPHVLTYRATVDVPLLTISRDEVRARLAADRAARPR</sequence>
<keyword evidence="2" id="KW-1185">Reference proteome</keyword>